<comment type="subcellular location">
    <subcellularLocation>
        <location evidence="6">Cytoplasm</location>
    </subcellularLocation>
</comment>
<dbReference type="InterPro" id="IPR010978">
    <property type="entry name" value="tRNA-bd_arm"/>
</dbReference>
<dbReference type="CDD" id="cd00770">
    <property type="entry name" value="SerRS_core"/>
    <property type="match status" value="1"/>
</dbReference>
<comment type="catalytic activity">
    <reaction evidence="6">
        <text>tRNA(Sec) + L-serine + ATP = L-seryl-tRNA(Sec) + AMP + diphosphate + H(+)</text>
        <dbReference type="Rhea" id="RHEA:42580"/>
        <dbReference type="Rhea" id="RHEA-COMP:9742"/>
        <dbReference type="Rhea" id="RHEA-COMP:10128"/>
        <dbReference type="ChEBI" id="CHEBI:15378"/>
        <dbReference type="ChEBI" id="CHEBI:30616"/>
        <dbReference type="ChEBI" id="CHEBI:33019"/>
        <dbReference type="ChEBI" id="CHEBI:33384"/>
        <dbReference type="ChEBI" id="CHEBI:78442"/>
        <dbReference type="ChEBI" id="CHEBI:78533"/>
        <dbReference type="ChEBI" id="CHEBI:456215"/>
        <dbReference type="EC" id="6.1.1.11"/>
    </reaction>
</comment>
<feature type="binding site" evidence="6 8">
    <location>
        <begin position="336"/>
        <end position="339"/>
    </location>
    <ligand>
        <name>ATP</name>
        <dbReference type="ChEBI" id="CHEBI:30616"/>
    </ligand>
</feature>
<evidence type="ECO:0000256" key="4">
    <source>
        <dbReference type="ARBA" id="ARBA00022917"/>
    </source>
</evidence>
<dbReference type="Proteomes" id="UP000034213">
    <property type="component" value="Unassembled WGS sequence"/>
</dbReference>
<evidence type="ECO:0000259" key="10">
    <source>
        <dbReference type="PROSITE" id="PS50862"/>
    </source>
</evidence>
<dbReference type="InterPro" id="IPR042103">
    <property type="entry name" value="SerRS_1_N_sf"/>
</dbReference>
<dbReference type="InterPro" id="IPR002314">
    <property type="entry name" value="aa-tRNA-synt_IIb"/>
</dbReference>
<feature type="binding site" evidence="6">
    <location>
        <position position="265"/>
    </location>
    <ligand>
        <name>ATP</name>
        <dbReference type="ChEBI" id="CHEBI:30616"/>
    </ligand>
</feature>
<dbReference type="Pfam" id="PF00587">
    <property type="entry name" value="tRNA-synt_2b"/>
    <property type="match status" value="1"/>
</dbReference>
<keyword evidence="1 6" id="KW-0436">Ligase</keyword>
<sequence length="408" mass="46893">MLDIQFIRDNPDQVKESTKNKNYDPKIVDEVLSLDKSRRELLQKIEALRAERNRLTRTDLVKGKKIKLELKELEPELKETEKNLKDALWLIPNPASAKTPLGQSEKDNVEVRKWGEPKKFDFPIKDHLELGRNLGILDFETGAKVTGSQFYFLYGDGARLELALIQYAFNLLEKEGFLPVITPDLAKARYYLGTGYIPKGKEAQTYEIKDQDLGLIATAEVALAGKHSDEVILENKLPLKYIGYSHCFRQEEGAYGKYSKGLYRVHQFTKAEMFIYCKPEESDKYHEYLLAMEEKIYQGLGLPYRVVEMCTGDLGTMAARKLDIEAWMPGRNEYGEVTSTSNCTDYQARNLNIKFRRKGKNEYVHMLNGTAIATSRTPLAILENYQTKDGYVIIPKVLQKYMNKEVIK</sequence>
<feature type="site" description="Important for serine binding" evidence="7">
    <location>
        <position position="370"/>
    </location>
</feature>
<keyword evidence="4 6" id="KW-0648">Protein biosynthesis</keyword>
<dbReference type="GO" id="GO:0005737">
    <property type="term" value="C:cytoplasm"/>
    <property type="evidence" value="ECO:0007669"/>
    <property type="project" value="UniProtKB-SubCell"/>
</dbReference>
<dbReference type="GO" id="GO:0004828">
    <property type="term" value="F:serine-tRNA ligase activity"/>
    <property type="evidence" value="ECO:0007669"/>
    <property type="project" value="UniProtKB-UniRule"/>
</dbReference>
<evidence type="ECO:0000256" key="1">
    <source>
        <dbReference type="ARBA" id="ARBA00022598"/>
    </source>
</evidence>
<dbReference type="InterPro" id="IPR015866">
    <property type="entry name" value="Ser-tRNA-synth_1_N"/>
</dbReference>
<dbReference type="PIRSF" id="PIRSF001529">
    <property type="entry name" value="Ser-tRNA-synth_IIa"/>
    <property type="match status" value="1"/>
</dbReference>
<feature type="domain" description="Aminoacyl-transfer RNA synthetases class-II family profile" evidence="10">
    <location>
        <begin position="126"/>
        <end position="395"/>
    </location>
</feature>
<feature type="binding site" evidence="6 8">
    <location>
        <begin position="249"/>
        <end position="251"/>
    </location>
    <ligand>
        <name>ATP</name>
        <dbReference type="ChEBI" id="CHEBI:30616"/>
    </ligand>
</feature>
<feature type="binding site" evidence="7">
    <location>
        <position position="218"/>
    </location>
    <ligand>
        <name>L-serine</name>
        <dbReference type="ChEBI" id="CHEBI:33384"/>
    </ligand>
</feature>
<keyword evidence="9" id="KW-0175">Coiled coil</keyword>
<evidence type="ECO:0000256" key="3">
    <source>
        <dbReference type="ARBA" id="ARBA00022840"/>
    </source>
</evidence>
<name>A0A0G1EAA7_9BACT</name>
<comment type="catalytic activity">
    <reaction evidence="6">
        <text>tRNA(Ser) + L-serine + ATP = L-seryl-tRNA(Ser) + AMP + diphosphate + H(+)</text>
        <dbReference type="Rhea" id="RHEA:12292"/>
        <dbReference type="Rhea" id="RHEA-COMP:9669"/>
        <dbReference type="Rhea" id="RHEA-COMP:9703"/>
        <dbReference type="ChEBI" id="CHEBI:15378"/>
        <dbReference type="ChEBI" id="CHEBI:30616"/>
        <dbReference type="ChEBI" id="CHEBI:33019"/>
        <dbReference type="ChEBI" id="CHEBI:33384"/>
        <dbReference type="ChEBI" id="CHEBI:78442"/>
        <dbReference type="ChEBI" id="CHEBI:78533"/>
        <dbReference type="ChEBI" id="CHEBI:456215"/>
        <dbReference type="EC" id="6.1.1.11"/>
    </reaction>
</comment>
<comment type="domain">
    <text evidence="6">Consists of two distinct domains, a catalytic core and a N-terminal extension that is involved in tRNA binding.</text>
</comment>
<keyword evidence="2 6" id="KW-0547">Nucleotide-binding</keyword>
<feature type="binding site" evidence="8">
    <location>
        <begin position="265"/>
        <end position="268"/>
    </location>
    <ligand>
        <name>ATP</name>
        <dbReference type="ChEBI" id="CHEBI:30616"/>
    </ligand>
</feature>
<dbReference type="NCBIfam" id="TIGR00414">
    <property type="entry name" value="serS"/>
    <property type="match status" value="1"/>
</dbReference>
<evidence type="ECO:0000313" key="11">
    <source>
        <dbReference type="EMBL" id="KKS79996.1"/>
    </source>
</evidence>
<dbReference type="GO" id="GO:0006434">
    <property type="term" value="P:seryl-tRNA aminoacylation"/>
    <property type="evidence" value="ECO:0007669"/>
    <property type="project" value="UniProtKB-UniRule"/>
</dbReference>
<dbReference type="PATRIC" id="fig|1618369.3.peg.324"/>
<dbReference type="SUPFAM" id="SSF55681">
    <property type="entry name" value="Class II aaRS and biotin synthetases"/>
    <property type="match status" value="1"/>
</dbReference>
<dbReference type="GO" id="GO:0016260">
    <property type="term" value="P:selenocysteine biosynthetic process"/>
    <property type="evidence" value="ECO:0007669"/>
    <property type="project" value="UniProtKB-UniRule"/>
</dbReference>
<dbReference type="PROSITE" id="PS50862">
    <property type="entry name" value="AA_TRNA_LIGASE_II"/>
    <property type="match status" value="1"/>
</dbReference>
<keyword evidence="6" id="KW-0963">Cytoplasm</keyword>
<protein>
    <recommendedName>
        <fullName evidence="6">Serine--tRNA ligase</fullName>
        <ecNumber evidence="6">6.1.1.11</ecNumber>
    </recommendedName>
    <alternativeName>
        <fullName evidence="6">Seryl-tRNA synthetase</fullName>
        <shortName evidence="6">SerRS</shortName>
    </alternativeName>
    <alternativeName>
        <fullName evidence="6">Seryl-tRNA(Ser/Sec) synthetase</fullName>
    </alternativeName>
</protein>
<dbReference type="InterPro" id="IPR002317">
    <property type="entry name" value="Ser-tRNA-ligase_type_1"/>
</dbReference>
<keyword evidence="5 6" id="KW-0030">Aminoacyl-tRNA synthetase</keyword>
<evidence type="ECO:0000256" key="2">
    <source>
        <dbReference type="ARBA" id="ARBA00022741"/>
    </source>
</evidence>
<feature type="binding site" evidence="6">
    <location>
        <position position="370"/>
    </location>
    <ligand>
        <name>L-serine</name>
        <dbReference type="ChEBI" id="CHEBI:33384"/>
    </ligand>
</feature>
<dbReference type="Gene3D" id="1.10.287.40">
    <property type="entry name" value="Serine-tRNA synthetase, tRNA binding domain"/>
    <property type="match status" value="1"/>
</dbReference>
<feature type="binding site" evidence="6">
    <location>
        <begin position="218"/>
        <end position="220"/>
    </location>
    <ligand>
        <name>L-serine</name>
        <dbReference type="ChEBI" id="CHEBI:33384"/>
    </ligand>
</feature>
<dbReference type="PRINTS" id="PR00981">
    <property type="entry name" value="TRNASYNTHSER"/>
</dbReference>
<dbReference type="InterPro" id="IPR006195">
    <property type="entry name" value="aa-tRNA-synth_II"/>
</dbReference>
<comment type="function">
    <text evidence="6">Catalyzes the attachment of serine to tRNA(Ser). Is also able to aminoacylate tRNA(Sec) with serine, to form the misacylated tRNA L-seryl-tRNA(Sec), which will be further converted into selenocysteinyl-tRNA(Sec).</text>
</comment>
<evidence type="ECO:0000313" key="12">
    <source>
        <dbReference type="Proteomes" id="UP000034213"/>
    </source>
</evidence>
<evidence type="ECO:0000256" key="8">
    <source>
        <dbReference type="PIRSR" id="PIRSR001529-2"/>
    </source>
</evidence>
<dbReference type="SUPFAM" id="SSF46589">
    <property type="entry name" value="tRNA-binding arm"/>
    <property type="match status" value="1"/>
</dbReference>
<accession>A0A0G1EAA7</accession>
<comment type="caution">
    <text evidence="11">The sequence shown here is derived from an EMBL/GenBank/DDBJ whole genome shotgun (WGS) entry which is preliminary data.</text>
</comment>
<gene>
    <name evidence="6" type="primary">serS</name>
    <name evidence="11" type="ORF">UV54_C0020G0003</name>
</gene>
<dbReference type="GO" id="GO:0005524">
    <property type="term" value="F:ATP binding"/>
    <property type="evidence" value="ECO:0007669"/>
    <property type="project" value="UniProtKB-UniRule"/>
</dbReference>
<proteinExistence type="inferred from homology"/>
<reference evidence="11 12" key="1">
    <citation type="journal article" date="2015" name="Nature">
        <title>rRNA introns, odd ribosomes, and small enigmatic genomes across a large radiation of phyla.</title>
        <authorList>
            <person name="Brown C.T."/>
            <person name="Hug L.A."/>
            <person name="Thomas B.C."/>
            <person name="Sharon I."/>
            <person name="Castelle C.J."/>
            <person name="Singh A."/>
            <person name="Wilkins M.J."/>
            <person name="Williams K.H."/>
            <person name="Banfield J.F."/>
        </authorList>
    </citation>
    <scope>NUCLEOTIDE SEQUENCE [LARGE SCALE GENOMIC DNA]</scope>
</reference>
<comment type="pathway">
    <text evidence="6">Aminoacyl-tRNA biosynthesis; selenocysteinyl-tRNA(Sec) biosynthesis; L-seryl-tRNA(Sec) from L-serine and tRNA(Sec): step 1/1.</text>
</comment>
<feature type="coiled-coil region" evidence="9">
    <location>
        <begin position="31"/>
        <end position="58"/>
    </location>
</feature>
<dbReference type="InterPro" id="IPR045864">
    <property type="entry name" value="aa-tRNA-synth_II/BPL/LPL"/>
</dbReference>
<dbReference type="HAMAP" id="MF_00176">
    <property type="entry name" value="Ser_tRNA_synth_type1"/>
    <property type="match status" value="1"/>
</dbReference>
<evidence type="ECO:0000256" key="5">
    <source>
        <dbReference type="ARBA" id="ARBA00023146"/>
    </source>
</evidence>
<feature type="binding site" evidence="6 7">
    <location>
        <position position="272"/>
    </location>
    <ligand>
        <name>L-serine</name>
        <dbReference type="ChEBI" id="CHEBI:33384"/>
    </ligand>
</feature>
<keyword evidence="3 6" id="KW-0067">ATP-binding</keyword>
<evidence type="ECO:0000256" key="7">
    <source>
        <dbReference type="PIRSR" id="PIRSR001529-1"/>
    </source>
</evidence>
<dbReference type="STRING" id="1618369.UV54_C0020G0003"/>
<organism evidence="11 12">
    <name type="scientific">Candidatus Beckwithbacteria bacterium GW2011_GWA2_43_10</name>
    <dbReference type="NCBI Taxonomy" id="1618369"/>
    <lineage>
        <taxon>Bacteria</taxon>
        <taxon>Candidatus Beckwithiibacteriota</taxon>
    </lineage>
</organism>
<feature type="binding site" evidence="7">
    <location>
        <position position="249"/>
    </location>
    <ligand>
        <name>L-serine</name>
        <dbReference type="ChEBI" id="CHEBI:33384"/>
    </ligand>
</feature>
<comment type="subunit">
    <text evidence="6">Homodimer. The tRNA molecule binds across the dimer.</text>
</comment>
<dbReference type="InterPro" id="IPR033729">
    <property type="entry name" value="SerRS_core"/>
</dbReference>
<dbReference type="EMBL" id="LCEW01000020">
    <property type="protein sequence ID" value="KKS79996.1"/>
    <property type="molecule type" value="Genomic_DNA"/>
</dbReference>
<dbReference type="Pfam" id="PF02403">
    <property type="entry name" value="Seryl_tRNA_N"/>
    <property type="match status" value="1"/>
</dbReference>
<dbReference type="Gene3D" id="3.30.930.10">
    <property type="entry name" value="Bira Bifunctional Protein, Domain 2"/>
    <property type="match status" value="1"/>
</dbReference>
<evidence type="ECO:0000256" key="9">
    <source>
        <dbReference type="SAM" id="Coils"/>
    </source>
</evidence>
<dbReference type="PANTHER" id="PTHR11778">
    <property type="entry name" value="SERYL-TRNA SYNTHETASE"/>
    <property type="match status" value="1"/>
</dbReference>
<feature type="binding site" evidence="7">
    <location>
        <position position="368"/>
    </location>
    <ligand>
        <name>L-serine</name>
        <dbReference type="ChEBI" id="CHEBI:33384"/>
    </ligand>
</feature>
<dbReference type="UniPathway" id="UPA00906">
    <property type="reaction ID" value="UER00895"/>
</dbReference>
<dbReference type="AlphaFoldDB" id="A0A0G1EAA7"/>
<evidence type="ECO:0000256" key="6">
    <source>
        <dbReference type="HAMAP-Rule" id="MF_00176"/>
    </source>
</evidence>
<dbReference type="EC" id="6.1.1.11" evidence="6"/>
<comment type="similarity">
    <text evidence="6">Belongs to the class-II aminoacyl-tRNA synthetase family. Type-1 seryl-tRNA synthetase subfamily.</text>
</comment>